<dbReference type="PANTHER" id="PTHR11361:SF99">
    <property type="entry name" value="DNA MISMATCH REPAIR PROTEIN"/>
    <property type="match status" value="1"/>
</dbReference>
<evidence type="ECO:0000256" key="1">
    <source>
        <dbReference type="ARBA" id="ARBA00022741"/>
    </source>
</evidence>
<protein>
    <submittedName>
        <fullName evidence="6">MutS family DNA mismatch repair protein</fullName>
    </submittedName>
</protein>
<feature type="transmembrane region" description="Helical" evidence="4">
    <location>
        <begin position="26"/>
        <end position="47"/>
    </location>
</feature>
<evidence type="ECO:0000313" key="6">
    <source>
        <dbReference type="EMBL" id="CCF99213.1"/>
    </source>
</evidence>
<gene>
    <name evidence="6" type="ORF">VIS_S3ASA20034</name>
</gene>
<feature type="transmembrane region" description="Helical" evidence="4">
    <location>
        <begin position="209"/>
        <end position="226"/>
    </location>
</feature>
<evidence type="ECO:0000256" key="4">
    <source>
        <dbReference type="SAM" id="Phobius"/>
    </source>
</evidence>
<organism evidence="6">
    <name type="scientific">uncultured Flavobacteriia bacterium</name>
    <dbReference type="NCBI Taxonomy" id="212695"/>
    <lineage>
        <taxon>Bacteria</taxon>
        <taxon>Pseudomonadati</taxon>
        <taxon>Bacteroidota</taxon>
        <taxon>Flavobacteriia</taxon>
        <taxon>environmental samples</taxon>
    </lineage>
</organism>
<keyword evidence="1" id="KW-0547">Nucleotide-binding</keyword>
<dbReference type="GO" id="GO:0030983">
    <property type="term" value="F:mismatched DNA binding"/>
    <property type="evidence" value="ECO:0007669"/>
    <property type="project" value="InterPro"/>
</dbReference>
<evidence type="ECO:0000259" key="5">
    <source>
        <dbReference type="SMART" id="SM00534"/>
    </source>
</evidence>
<dbReference type="GO" id="GO:0005829">
    <property type="term" value="C:cytosol"/>
    <property type="evidence" value="ECO:0007669"/>
    <property type="project" value="TreeGrafter"/>
</dbReference>
<dbReference type="Gene3D" id="3.40.50.300">
    <property type="entry name" value="P-loop containing nucleotide triphosphate hydrolases"/>
    <property type="match status" value="1"/>
</dbReference>
<reference evidence="6" key="1">
    <citation type="journal article" date="2012" name="Environ. Microbiol.">
        <title>Genomic content of uncultured Bacteroidetes from contrasting oceanic provinces in the North Atlantic Ocean.</title>
        <authorList>
            <person name="Gomez-Pereira P.R."/>
            <person name="Schuler M."/>
            <person name="Fuchs B.M."/>
            <person name="Bennke C."/>
            <person name="Teeling H."/>
            <person name="Waldmann J."/>
            <person name="Richter M."/>
            <person name="Barbe V."/>
            <person name="Bataille E."/>
            <person name="Glockner F.O."/>
            <person name="Amann R."/>
        </authorList>
    </citation>
    <scope>NUCLEOTIDE SEQUENCE</scope>
</reference>
<keyword evidence="4" id="KW-0472">Membrane</keyword>
<evidence type="ECO:0000256" key="3">
    <source>
        <dbReference type="ARBA" id="ARBA00023125"/>
    </source>
</evidence>
<name>H6RDV2_9BACT</name>
<proteinExistence type="predicted"/>
<dbReference type="InterPro" id="IPR027417">
    <property type="entry name" value="P-loop_NTPase"/>
</dbReference>
<dbReference type="AlphaFoldDB" id="H6RDV2"/>
<dbReference type="SMART" id="SM00534">
    <property type="entry name" value="MUTSac"/>
    <property type="match status" value="1"/>
</dbReference>
<sequence length="592" mass="67202">MSDPVAHYTKNIKDYKTQLAAVRKKLLTSSSIRLVLFLTACAGIYFAWGNTQIILAIIVVFIIIFLFLVSKHSDLQYKRDFLEELIKINTTEIKVLHRDFHDLPDGDKFKNGQHAFSMDIDLFGRGSFFQYLNRTRLDPGAEKLANIFTENSIANIPQKQEAIQELSAKSAWRQTFSATAALVKTEVPVTFILKWLKAYKPYVPQTMRYIPQVFSLISLVVFVLYYFDILPIMVLVSWFFVGLAISGAFIKKTNKLAEYTSKTQTTFDQYYKLLIQLENEEFTSALLREKMANIAPENGKKASEIVKILSKRLSAFDQRGNLLVGTFTNAFMLSDLRHGYAIEKWIANHAEQISDWFEVIAFFDAYNSLGNFSFNHTHYTFPEIKTDAKILESTAASHPLLDSKKAVSNDFSIDEEQFFIITGANMAGKSTFLRTVSLQIVMANVGLPVCAASASYTPIKLITSMRTTDSLTDDASYFFSELKRLQFIVKAIQTDRYFIILDEILKGTNSTDKAIGSRKFIDKLVASHSTGIIATHDLSLCAAADELPPVENYYFDAEIKNDELFFDYTFKKGICQNMNASFLLRKMNIIDA</sequence>
<reference evidence="6" key="2">
    <citation type="submission" date="2012-02" db="EMBL/GenBank/DDBJ databases">
        <authorList>
            <person name="Genoscope - CEA"/>
        </authorList>
    </citation>
    <scope>NUCLEOTIDE SEQUENCE</scope>
</reference>
<dbReference type="SUPFAM" id="SSF52540">
    <property type="entry name" value="P-loop containing nucleoside triphosphate hydrolases"/>
    <property type="match status" value="1"/>
</dbReference>
<dbReference type="InterPro" id="IPR000432">
    <property type="entry name" value="DNA_mismatch_repair_MutS_C"/>
</dbReference>
<dbReference type="GO" id="GO:0006298">
    <property type="term" value="P:mismatch repair"/>
    <property type="evidence" value="ECO:0007669"/>
    <property type="project" value="InterPro"/>
</dbReference>
<feature type="domain" description="DNA mismatch repair proteins mutS family" evidence="5">
    <location>
        <begin position="416"/>
        <end position="592"/>
    </location>
</feature>
<dbReference type="GO" id="GO:0140664">
    <property type="term" value="F:ATP-dependent DNA damage sensor activity"/>
    <property type="evidence" value="ECO:0007669"/>
    <property type="project" value="InterPro"/>
</dbReference>
<accession>H6RDV2</accession>
<dbReference type="GO" id="GO:0005524">
    <property type="term" value="F:ATP binding"/>
    <property type="evidence" value="ECO:0007669"/>
    <property type="project" value="UniProtKB-KW"/>
</dbReference>
<dbReference type="EMBL" id="FO117573">
    <property type="protein sequence ID" value="CCF99213.1"/>
    <property type="molecule type" value="Genomic_DNA"/>
</dbReference>
<keyword evidence="4" id="KW-1133">Transmembrane helix</keyword>
<keyword evidence="2" id="KW-0067">ATP-binding</keyword>
<dbReference type="InterPro" id="IPR045076">
    <property type="entry name" value="MutS"/>
</dbReference>
<feature type="transmembrane region" description="Helical" evidence="4">
    <location>
        <begin position="53"/>
        <end position="69"/>
    </location>
</feature>
<keyword evidence="3" id="KW-0238">DNA-binding</keyword>
<dbReference type="Pfam" id="PF00488">
    <property type="entry name" value="MutS_V"/>
    <property type="match status" value="1"/>
</dbReference>
<evidence type="ECO:0000256" key="2">
    <source>
        <dbReference type="ARBA" id="ARBA00022840"/>
    </source>
</evidence>
<dbReference type="PANTHER" id="PTHR11361">
    <property type="entry name" value="DNA MISMATCH REPAIR PROTEIN MUTS FAMILY MEMBER"/>
    <property type="match status" value="1"/>
</dbReference>
<keyword evidence="4" id="KW-0812">Transmembrane</keyword>